<dbReference type="InterPro" id="IPR029056">
    <property type="entry name" value="Ribokinase-like"/>
</dbReference>
<keyword evidence="2" id="KW-0808">Transferase</keyword>
<sequence>TMAPGGLGERRVLTPHAGEAAALISELGVRRTRQEVEAAPAAAARRLATLTGATVVLKGTPTLVAR</sequence>
<keyword evidence="2" id="KW-0418">Kinase</keyword>
<organism evidence="2">
    <name type="scientific">human gut metagenome</name>
    <dbReference type="NCBI Taxonomy" id="408170"/>
    <lineage>
        <taxon>unclassified sequences</taxon>
        <taxon>metagenomes</taxon>
        <taxon>organismal metagenomes</taxon>
    </lineage>
</organism>
<dbReference type="PROSITE" id="PS51383">
    <property type="entry name" value="YJEF_C_3"/>
    <property type="match status" value="1"/>
</dbReference>
<dbReference type="GO" id="GO:0016301">
    <property type="term" value="F:kinase activity"/>
    <property type="evidence" value="ECO:0007669"/>
    <property type="project" value="UniProtKB-KW"/>
</dbReference>
<dbReference type="EMBL" id="AZMM01002008">
    <property type="protein sequence ID" value="ETJ43959.1"/>
    <property type="molecule type" value="Genomic_DNA"/>
</dbReference>
<dbReference type="GO" id="GO:0016836">
    <property type="term" value="F:hydro-lyase activity"/>
    <property type="evidence" value="ECO:0007669"/>
    <property type="project" value="InterPro"/>
</dbReference>
<dbReference type="Gene3D" id="3.40.1190.20">
    <property type="match status" value="1"/>
</dbReference>
<proteinExistence type="predicted"/>
<feature type="non-terminal residue" evidence="2">
    <location>
        <position position="1"/>
    </location>
</feature>
<dbReference type="SUPFAM" id="SSF53613">
    <property type="entry name" value="Ribokinase-like"/>
    <property type="match status" value="1"/>
</dbReference>
<protein>
    <submittedName>
        <fullName evidence="2">Sugar kinase</fullName>
    </submittedName>
</protein>
<accession>W1YS11</accession>
<feature type="domain" description="YjeF C-terminal" evidence="1">
    <location>
        <begin position="1"/>
        <end position="66"/>
    </location>
</feature>
<dbReference type="AlphaFoldDB" id="W1YS11"/>
<name>W1YS11_9ZZZZ</name>
<evidence type="ECO:0000313" key="2">
    <source>
        <dbReference type="EMBL" id="ETJ43959.1"/>
    </source>
</evidence>
<evidence type="ECO:0000259" key="1">
    <source>
        <dbReference type="PROSITE" id="PS51383"/>
    </source>
</evidence>
<reference evidence="2" key="1">
    <citation type="submission" date="2013-12" db="EMBL/GenBank/DDBJ databases">
        <title>A Varibaculum cambriense genome reconstructed from a premature infant gut community with otherwise low bacterial novelty that shifts toward anaerobic metabolism during the third week of life.</title>
        <authorList>
            <person name="Brown C.T."/>
            <person name="Sharon I."/>
            <person name="Thomas B.C."/>
            <person name="Castelle C.J."/>
            <person name="Morowitz M.J."/>
            <person name="Banfield J.F."/>
        </authorList>
    </citation>
    <scope>NUCLEOTIDE SEQUENCE</scope>
</reference>
<comment type="caution">
    <text evidence="2">The sequence shown here is derived from an EMBL/GenBank/DDBJ whole genome shotgun (WGS) entry which is preliminary data.</text>
</comment>
<dbReference type="InterPro" id="IPR000631">
    <property type="entry name" value="CARKD"/>
</dbReference>
<gene>
    <name evidence="2" type="ORF">Q604_UNBC02008G0001</name>
</gene>
<feature type="non-terminal residue" evidence="2">
    <location>
        <position position="66"/>
    </location>
</feature>